<comment type="caution">
    <text evidence="1">The sequence shown here is derived from an EMBL/GenBank/DDBJ whole genome shotgun (WGS) entry which is preliminary data.</text>
</comment>
<name>A0A939F3R8_9ACTN</name>
<reference evidence="1" key="1">
    <citation type="submission" date="2021-03" db="EMBL/GenBank/DDBJ databases">
        <title>Streptomyces poriferae sp. nov., a novel marine sponge-derived Actinobacteria species with anti-MRSA activity.</title>
        <authorList>
            <person name="Sandoval-Powers M."/>
            <person name="Kralova S."/>
            <person name="Nguyen G.-S."/>
            <person name="Fawwal D."/>
            <person name="Degnes K."/>
            <person name="Klinkenberg G."/>
            <person name="Sletta H."/>
            <person name="Wentzel A."/>
            <person name="Liles M.R."/>
        </authorList>
    </citation>
    <scope>NUCLEOTIDE SEQUENCE</scope>
    <source>
        <strain evidence="1">DSM 41794</strain>
    </source>
</reference>
<dbReference type="Proteomes" id="UP000664167">
    <property type="component" value="Unassembled WGS sequence"/>
</dbReference>
<dbReference type="RefSeq" id="WP_206960572.1">
    <property type="nucleotide sequence ID" value="NZ_BAAAJJ010000012.1"/>
</dbReference>
<gene>
    <name evidence="1" type="ORF">J0695_05135</name>
</gene>
<keyword evidence="2" id="KW-1185">Reference proteome</keyword>
<protein>
    <submittedName>
        <fullName evidence="1">Uncharacterized protein</fullName>
    </submittedName>
</protein>
<sequence length="50" mass="5248">MRPGPETAEARIIVLAVLTVVDNAARTGVTGERTDLADRLDEMGTALLPA</sequence>
<proteinExistence type="predicted"/>
<dbReference type="AlphaFoldDB" id="A0A939F3R8"/>
<accession>A0A939F3R8</accession>
<evidence type="ECO:0000313" key="2">
    <source>
        <dbReference type="Proteomes" id="UP000664167"/>
    </source>
</evidence>
<dbReference type="EMBL" id="JAFLRJ010000036">
    <property type="protein sequence ID" value="MBO0511194.1"/>
    <property type="molecule type" value="Genomic_DNA"/>
</dbReference>
<evidence type="ECO:0000313" key="1">
    <source>
        <dbReference type="EMBL" id="MBO0511194.1"/>
    </source>
</evidence>
<organism evidence="1 2">
    <name type="scientific">Streptomyces beijiangensis</name>
    <dbReference type="NCBI Taxonomy" id="163361"/>
    <lineage>
        <taxon>Bacteria</taxon>
        <taxon>Bacillati</taxon>
        <taxon>Actinomycetota</taxon>
        <taxon>Actinomycetes</taxon>
        <taxon>Kitasatosporales</taxon>
        <taxon>Streptomycetaceae</taxon>
        <taxon>Streptomyces</taxon>
    </lineage>
</organism>